<proteinExistence type="predicted"/>
<evidence type="ECO:0000256" key="1">
    <source>
        <dbReference type="SAM" id="SignalP"/>
    </source>
</evidence>
<accession>A5FWD5</accession>
<organism evidence="2 3">
    <name type="scientific">Acidiphilium cryptum (strain JF-5)</name>
    <dbReference type="NCBI Taxonomy" id="349163"/>
    <lineage>
        <taxon>Bacteria</taxon>
        <taxon>Pseudomonadati</taxon>
        <taxon>Pseudomonadota</taxon>
        <taxon>Alphaproteobacteria</taxon>
        <taxon>Acetobacterales</taxon>
        <taxon>Acidocellaceae</taxon>
        <taxon>Acidiphilium</taxon>
    </lineage>
</organism>
<dbReference type="InterPro" id="IPR038695">
    <property type="entry name" value="Saro_0823-like_sf"/>
</dbReference>
<protein>
    <recommendedName>
        <fullName evidence="4">DUF192 domain-containing protein</fullName>
    </recommendedName>
</protein>
<keyword evidence="1" id="KW-0732">Signal</keyword>
<gene>
    <name evidence="2" type="ordered locus">Acry_0696</name>
</gene>
<dbReference type="EMBL" id="CP000697">
    <property type="protein sequence ID" value="ABQ29917.1"/>
    <property type="molecule type" value="Genomic_DNA"/>
</dbReference>
<dbReference type="Gene3D" id="2.60.120.1140">
    <property type="entry name" value="Protein of unknown function DUF192"/>
    <property type="match status" value="1"/>
</dbReference>
<dbReference type="KEGG" id="acr:Acry_0696"/>
<evidence type="ECO:0000313" key="2">
    <source>
        <dbReference type="EMBL" id="ABQ29917.1"/>
    </source>
</evidence>
<feature type="chain" id="PRO_5002683070" description="DUF192 domain-containing protein" evidence="1">
    <location>
        <begin position="25"/>
        <end position="161"/>
    </location>
</feature>
<dbReference type="STRING" id="349163.Acry_0696"/>
<reference evidence="2 3" key="1">
    <citation type="submission" date="2007-05" db="EMBL/GenBank/DDBJ databases">
        <title>Complete sequence of chromosome of Acidiphilium cryptum JF-5.</title>
        <authorList>
            <consortium name="US DOE Joint Genome Institute"/>
            <person name="Copeland A."/>
            <person name="Lucas S."/>
            <person name="Lapidus A."/>
            <person name="Barry K."/>
            <person name="Detter J.C."/>
            <person name="Glavina del Rio T."/>
            <person name="Hammon N."/>
            <person name="Israni S."/>
            <person name="Dalin E."/>
            <person name="Tice H."/>
            <person name="Pitluck S."/>
            <person name="Sims D."/>
            <person name="Brettin T."/>
            <person name="Bruce D."/>
            <person name="Han C."/>
            <person name="Schmutz J."/>
            <person name="Larimer F."/>
            <person name="Land M."/>
            <person name="Hauser L."/>
            <person name="Kyrpides N."/>
            <person name="Kim E."/>
            <person name="Magnuson T."/>
            <person name="Richardson P."/>
        </authorList>
    </citation>
    <scope>NUCLEOTIDE SEQUENCE [LARGE SCALE GENOMIC DNA]</scope>
    <source>
        <strain evidence="2 3">JF-5</strain>
    </source>
</reference>
<evidence type="ECO:0008006" key="4">
    <source>
        <dbReference type="Google" id="ProtNLM"/>
    </source>
</evidence>
<dbReference type="PANTHER" id="PTHR37953:SF1">
    <property type="entry name" value="UPF0127 PROTEIN MJ1496"/>
    <property type="match status" value="1"/>
</dbReference>
<evidence type="ECO:0000313" key="3">
    <source>
        <dbReference type="Proteomes" id="UP000000245"/>
    </source>
</evidence>
<dbReference type="HOGENOM" id="CLU_097039_2_1_5"/>
<dbReference type="Pfam" id="PF02643">
    <property type="entry name" value="DUF192"/>
    <property type="match status" value="1"/>
</dbReference>
<dbReference type="Proteomes" id="UP000000245">
    <property type="component" value="Chromosome"/>
</dbReference>
<sequence>MRRWMGICLAAGIAGGSAVGVAAAAITGPQAKLPTETITIVNQHGKRFTFTVEKAITPKQQEIGLMFRKSVAADEGMIFPWNPPQVSEMWMKNTLVPLDMVFVGPHGTIRHIANETVPQSLRIISSHVKVAATIELQGGITAKDDIDVGDKVIGPQFGDDK</sequence>
<dbReference type="InterPro" id="IPR003795">
    <property type="entry name" value="DUF192"/>
</dbReference>
<dbReference type="RefSeq" id="WP_011941700.1">
    <property type="nucleotide sequence ID" value="NC_009484.1"/>
</dbReference>
<dbReference type="eggNOG" id="COG1430">
    <property type="taxonomic scope" value="Bacteria"/>
</dbReference>
<name>A5FWD5_ACICJ</name>
<dbReference type="PANTHER" id="PTHR37953">
    <property type="entry name" value="UPF0127 PROTEIN MJ1496"/>
    <property type="match status" value="1"/>
</dbReference>
<feature type="signal peptide" evidence="1">
    <location>
        <begin position="1"/>
        <end position="24"/>
    </location>
</feature>
<dbReference type="AlphaFoldDB" id="A5FWD5"/>
<keyword evidence="3" id="KW-1185">Reference proteome</keyword>